<keyword evidence="2" id="KW-0238">DNA-binding</keyword>
<evidence type="ECO:0000259" key="4">
    <source>
        <dbReference type="PROSITE" id="PS01124"/>
    </source>
</evidence>
<dbReference type="InterPro" id="IPR009057">
    <property type="entry name" value="Homeodomain-like_sf"/>
</dbReference>
<dbReference type="SMART" id="SM00342">
    <property type="entry name" value="HTH_ARAC"/>
    <property type="match status" value="1"/>
</dbReference>
<keyword evidence="3" id="KW-0804">Transcription</keyword>
<keyword evidence="6" id="KW-1185">Reference proteome</keyword>
<dbReference type="PROSITE" id="PS01124">
    <property type="entry name" value="HTH_ARAC_FAMILY_2"/>
    <property type="match status" value="1"/>
</dbReference>
<gene>
    <name evidence="5" type="primary">vqsM</name>
    <name evidence="5" type="ORF">TUM20286_49890</name>
</gene>
<protein>
    <submittedName>
        <fullName evidence="5">HTH-type transcriptional regulator VqsM</fullName>
    </submittedName>
</protein>
<dbReference type="RefSeq" id="WP_236247272.1">
    <property type="nucleotide sequence ID" value="NZ_BQKM01000016.1"/>
</dbReference>
<dbReference type="PANTHER" id="PTHR47894:SF1">
    <property type="entry name" value="HTH-TYPE TRANSCRIPTIONAL REGULATOR VQSM"/>
    <property type="match status" value="1"/>
</dbReference>
<dbReference type="InterPro" id="IPR032687">
    <property type="entry name" value="AraC-type_N"/>
</dbReference>
<reference evidence="5 6" key="1">
    <citation type="submission" date="2021-12" db="EMBL/GenBank/DDBJ databases">
        <title>Characterization of novel class B3 metallo-beta-lactamase from novel Pseudomonas species.</title>
        <authorList>
            <person name="Yamada K."/>
            <person name="Aoki K."/>
            <person name="Ishii Y."/>
        </authorList>
    </citation>
    <scope>NUCLEOTIDE SEQUENCE [LARGE SCALE GENOMIC DNA]</scope>
    <source>
        <strain evidence="5 6">TUM20286</strain>
    </source>
</reference>
<dbReference type="Pfam" id="PF12625">
    <property type="entry name" value="Arabinose_bd"/>
    <property type="match status" value="1"/>
</dbReference>
<evidence type="ECO:0000313" key="5">
    <source>
        <dbReference type="EMBL" id="GJN55237.1"/>
    </source>
</evidence>
<keyword evidence="1" id="KW-0805">Transcription regulation</keyword>
<dbReference type="Proteomes" id="UP001054892">
    <property type="component" value="Unassembled WGS sequence"/>
</dbReference>
<evidence type="ECO:0000256" key="2">
    <source>
        <dbReference type="ARBA" id="ARBA00023125"/>
    </source>
</evidence>
<accession>A0ABQ4W6Y5</accession>
<dbReference type="SUPFAM" id="SSF46689">
    <property type="entry name" value="Homeodomain-like"/>
    <property type="match status" value="1"/>
</dbReference>
<dbReference type="InterPro" id="IPR018060">
    <property type="entry name" value="HTH_AraC"/>
</dbReference>
<evidence type="ECO:0000313" key="6">
    <source>
        <dbReference type="Proteomes" id="UP001054892"/>
    </source>
</evidence>
<dbReference type="EMBL" id="BQKM01000016">
    <property type="protein sequence ID" value="GJN55237.1"/>
    <property type="molecule type" value="Genomic_DNA"/>
</dbReference>
<name>A0ABQ4W6Y5_9PSED</name>
<dbReference type="PANTHER" id="PTHR47894">
    <property type="entry name" value="HTH-TYPE TRANSCRIPTIONAL REGULATOR GADX"/>
    <property type="match status" value="1"/>
</dbReference>
<evidence type="ECO:0000256" key="1">
    <source>
        <dbReference type="ARBA" id="ARBA00023015"/>
    </source>
</evidence>
<dbReference type="Pfam" id="PF12833">
    <property type="entry name" value="HTH_18"/>
    <property type="match status" value="1"/>
</dbReference>
<evidence type="ECO:0000256" key="3">
    <source>
        <dbReference type="ARBA" id="ARBA00023163"/>
    </source>
</evidence>
<sequence length="334" mass="37868">MQSSLLTFDFEWRPLQNYLRDSRRAAPDLLPTGAGQLPSHALYDWIVQDSEQVSDGLRLGEYYRASDYGMAGLALMSAETLADALRVIRAYVLLFNPDISDIRVEHSPQGDTRIAVNLNARPGWSEQQRQFHANVLASASYHLFNQLIGRDMTGLGLLLPAGLGDTQAYEAYFHMPVRSQGSDIVFHLPVGMLDSLIPTANPAVFQTALAQASEDFNKLLEREMGGVRQRVIALLASLPEHYPDICQIAQHLKITERTLRRRLTAEGSSYRQILDAARYERAKRILERTQMSTEQLSELLGYSDASSFRQAFRRWTGMTLNEYRRSRPEHRPRA</sequence>
<proteinExistence type="predicted"/>
<organism evidence="5 6">
    <name type="scientific">Pseudomonas tohonis</name>
    <dbReference type="NCBI Taxonomy" id="2725477"/>
    <lineage>
        <taxon>Bacteria</taxon>
        <taxon>Pseudomonadati</taxon>
        <taxon>Pseudomonadota</taxon>
        <taxon>Gammaproteobacteria</taxon>
        <taxon>Pseudomonadales</taxon>
        <taxon>Pseudomonadaceae</taxon>
        <taxon>Pseudomonas</taxon>
    </lineage>
</organism>
<dbReference type="Gene3D" id="1.10.10.60">
    <property type="entry name" value="Homeodomain-like"/>
    <property type="match status" value="1"/>
</dbReference>
<feature type="domain" description="HTH araC/xylS-type" evidence="4">
    <location>
        <begin position="229"/>
        <end position="326"/>
    </location>
</feature>
<comment type="caution">
    <text evidence="5">The sequence shown here is derived from an EMBL/GenBank/DDBJ whole genome shotgun (WGS) entry which is preliminary data.</text>
</comment>